<reference evidence="5" key="1">
    <citation type="journal article" date="2014" name="Nat. Commun.">
        <title>The emerging biofuel crop Camelina sativa retains a highly undifferentiated hexaploid genome structure.</title>
        <authorList>
            <person name="Kagale S."/>
            <person name="Koh C."/>
            <person name="Nixon J."/>
            <person name="Bollina V."/>
            <person name="Clarke W.E."/>
            <person name="Tuteja R."/>
            <person name="Spillane C."/>
            <person name="Robinson S.J."/>
            <person name="Links M.G."/>
            <person name="Clarke C."/>
            <person name="Higgins E.E."/>
            <person name="Huebert T."/>
            <person name="Sharpe A.G."/>
            <person name="Parkin I.A."/>
        </authorList>
    </citation>
    <scope>NUCLEOTIDE SEQUENCE [LARGE SCALE GENOMIC DNA]</scope>
    <source>
        <strain evidence="5">cv. DH55</strain>
    </source>
</reference>
<dbReference type="PANTHER" id="PTHR47293">
    <property type="entry name" value="JACALIN-RELATED LECTIN 3"/>
    <property type="match status" value="1"/>
</dbReference>
<feature type="domain" description="Jacalin-type lectin" evidence="4">
    <location>
        <begin position="1"/>
        <end position="91"/>
    </location>
</feature>
<dbReference type="PROSITE" id="PS51752">
    <property type="entry name" value="JACALIN_LECTIN"/>
    <property type="match status" value="2"/>
</dbReference>
<dbReference type="Proteomes" id="UP000694864">
    <property type="component" value="Chromosome 17"/>
</dbReference>
<sequence>MKGVLFVFLLQFVLDYPNELITSVEGTISTDSWADILSLTIKTSKGRTISFGRKSNDVSKFVLEKKGNAIVGFYGWTQYYSLKALGAYYRPFPTPPDENLLEAKGGDGGASWDDGGSFDGVRRIYIGLSQNSVSFIKFIYYKSYQLVFGEDHGNKTKIGLQEFELNYPSEYITTVEGTYDTKSGVITMLRFKTNKQTSPPFGLVTTSGFILQKADHKIVGFHHSMANPATCFIKSEST</sequence>
<evidence type="ECO:0000256" key="1">
    <source>
        <dbReference type="ARBA" id="ARBA00006568"/>
    </source>
</evidence>
<keyword evidence="3" id="KW-0732">Signal</keyword>
<proteinExistence type="inferred from homology"/>
<name>A0ABM1R6E7_CAMSA</name>
<accession>A0ABM1R6E7</accession>
<dbReference type="SUPFAM" id="SSF51101">
    <property type="entry name" value="Mannose-binding lectins"/>
    <property type="match status" value="2"/>
</dbReference>
<dbReference type="PANTHER" id="PTHR47293:SF58">
    <property type="entry name" value="JACALIN-RELATED LECTIN 22-RELATED"/>
    <property type="match status" value="1"/>
</dbReference>
<feature type="signal peptide" evidence="3">
    <location>
        <begin position="1"/>
        <end position="15"/>
    </location>
</feature>
<reference evidence="6" key="2">
    <citation type="submission" date="2025-08" db="UniProtKB">
        <authorList>
            <consortium name="RefSeq"/>
        </authorList>
    </citation>
    <scope>IDENTIFICATION</scope>
    <source>
        <tissue evidence="6">Leaf</tissue>
    </source>
</reference>
<dbReference type="GeneID" id="104759968"/>
<dbReference type="RefSeq" id="XP_019094585.1">
    <property type="nucleotide sequence ID" value="XM_019239040.1"/>
</dbReference>
<feature type="domain" description="Jacalin-type lectin" evidence="4">
    <location>
        <begin position="98"/>
        <end position="238"/>
    </location>
</feature>
<dbReference type="Pfam" id="PF01419">
    <property type="entry name" value="Jacalin"/>
    <property type="match status" value="2"/>
</dbReference>
<dbReference type="InterPro" id="IPR033734">
    <property type="entry name" value="Jacalin-like_lectin_dom_plant"/>
</dbReference>
<gene>
    <name evidence="6" type="primary">LOC104759968</name>
</gene>
<feature type="chain" id="PRO_5047039872" evidence="3">
    <location>
        <begin position="16"/>
        <end position="238"/>
    </location>
</feature>
<evidence type="ECO:0000256" key="2">
    <source>
        <dbReference type="ARBA" id="ARBA00022734"/>
    </source>
</evidence>
<evidence type="ECO:0000313" key="5">
    <source>
        <dbReference type="Proteomes" id="UP000694864"/>
    </source>
</evidence>
<comment type="similarity">
    <text evidence="1">Belongs to the jacalin lectin family.</text>
</comment>
<dbReference type="CDD" id="cd09612">
    <property type="entry name" value="Jacalin"/>
    <property type="match status" value="1"/>
</dbReference>
<keyword evidence="5" id="KW-1185">Reference proteome</keyword>
<dbReference type="SMART" id="SM00915">
    <property type="entry name" value="Jacalin"/>
    <property type="match status" value="2"/>
</dbReference>
<dbReference type="InterPro" id="IPR001229">
    <property type="entry name" value="Jacalin-like_lectin_dom"/>
</dbReference>
<evidence type="ECO:0000256" key="3">
    <source>
        <dbReference type="SAM" id="SignalP"/>
    </source>
</evidence>
<organism evidence="5 6">
    <name type="scientific">Camelina sativa</name>
    <name type="common">False flax</name>
    <name type="synonym">Myagrum sativum</name>
    <dbReference type="NCBI Taxonomy" id="90675"/>
    <lineage>
        <taxon>Eukaryota</taxon>
        <taxon>Viridiplantae</taxon>
        <taxon>Streptophyta</taxon>
        <taxon>Embryophyta</taxon>
        <taxon>Tracheophyta</taxon>
        <taxon>Spermatophyta</taxon>
        <taxon>Magnoliopsida</taxon>
        <taxon>eudicotyledons</taxon>
        <taxon>Gunneridae</taxon>
        <taxon>Pentapetalae</taxon>
        <taxon>rosids</taxon>
        <taxon>malvids</taxon>
        <taxon>Brassicales</taxon>
        <taxon>Brassicaceae</taxon>
        <taxon>Camelineae</taxon>
        <taxon>Camelina</taxon>
    </lineage>
</organism>
<keyword evidence="2" id="KW-0430">Lectin</keyword>
<evidence type="ECO:0000259" key="4">
    <source>
        <dbReference type="PROSITE" id="PS51752"/>
    </source>
</evidence>
<evidence type="ECO:0000313" key="6">
    <source>
        <dbReference type="RefSeq" id="XP_019094585.1"/>
    </source>
</evidence>
<dbReference type="InterPro" id="IPR036404">
    <property type="entry name" value="Jacalin-like_lectin_dom_sf"/>
</dbReference>
<dbReference type="Gene3D" id="2.100.10.30">
    <property type="entry name" value="Jacalin-like lectin domain"/>
    <property type="match status" value="2"/>
</dbReference>
<protein>
    <submittedName>
        <fullName evidence="6">Jacalin-related lectin 44-like</fullName>
    </submittedName>
</protein>